<reference evidence="1 2" key="1">
    <citation type="journal article" date="2020" name="ISME J.">
        <title>Parallel Reductive Genome Evolution in Desulfovibrio Ectosymbionts Independently Acquired by Trichonympha Protists in the Termite Gut.</title>
        <authorList>
            <person name="Takeuchi M."/>
            <person name="Kuwahara H."/>
            <person name="Murakami T."/>
            <person name="Takahashi K."/>
            <person name="Kajitani R."/>
            <person name="Toyoda A."/>
            <person name="Itoh T."/>
            <person name="Ohkuma M."/>
            <person name="Hongoh Y."/>
        </authorList>
    </citation>
    <scope>NUCLEOTIDE SEQUENCE [LARGE SCALE GENOMIC DNA]</scope>
    <source>
        <strain evidence="1">ZnDsv-02</strain>
    </source>
</reference>
<proteinExistence type="predicted"/>
<dbReference type="AlphaFoldDB" id="A0A6L2R729"/>
<evidence type="ECO:0000313" key="1">
    <source>
        <dbReference type="EMBL" id="GFH63350.1"/>
    </source>
</evidence>
<comment type="caution">
    <text evidence="1">The sequence shown here is derived from an EMBL/GenBank/DDBJ whole genome shotgun (WGS) entry which is preliminary data.</text>
</comment>
<gene>
    <name evidence="1" type="ORF">ZNDK_1121</name>
</gene>
<dbReference type="EMBL" id="BLLL01000013">
    <property type="protein sequence ID" value="GFH63350.1"/>
    <property type="molecule type" value="Genomic_DNA"/>
</dbReference>
<sequence length="73" mass="8559">MIEAVNILIDLLGTHEKVALFLGYTDRNYRNIRRKIERGEEIPPRISSLIQMKLYELQTHKVNNGYAHKTHTP</sequence>
<protein>
    <recommendedName>
        <fullName evidence="3">DNA-binding protein</fullName>
    </recommendedName>
</protein>
<organism evidence="1 2">
    <name type="scientific">Candidatus Desulfovibrio kirbyi</name>
    <dbReference type="NCBI Taxonomy" id="2696086"/>
    <lineage>
        <taxon>Bacteria</taxon>
        <taxon>Pseudomonadati</taxon>
        <taxon>Thermodesulfobacteriota</taxon>
        <taxon>Desulfovibrionia</taxon>
        <taxon>Desulfovibrionales</taxon>
        <taxon>Desulfovibrionaceae</taxon>
        <taxon>Desulfovibrio</taxon>
    </lineage>
</organism>
<evidence type="ECO:0000313" key="2">
    <source>
        <dbReference type="Proteomes" id="UP000505077"/>
    </source>
</evidence>
<accession>A0A6L2R729</accession>
<dbReference type="Proteomes" id="UP000505077">
    <property type="component" value="Unassembled WGS sequence"/>
</dbReference>
<evidence type="ECO:0008006" key="3">
    <source>
        <dbReference type="Google" id="ProtNLM"/>
    </source>
</evidence>
<name>A0A6L2R729_9BACT</name>